<organism evidence="1 2">
    <name type="scientific">Acidovorax phage ACP17</name>
    <dbReference type="NCBI Taxonomy" id="2010329"/>
    <lineage>
        <taxon>Viruses</taxon>
        <taxon>Duplodnaviria</taxon>
        <taxon>Heunggongvirae</taxon>
        <taxon>Uroviricota</taxon>
        <taxon>Caudoviricetes</taxon>
        <taxon>Busanvirus</taxon>
        <taxon>Busanvirus ACP17</taxon>
    </lineage>
</organism>
<dbReference type="KEGG" id="vg:40085779"/>
<name>A0A218M2V2_9CAUD</name>
<keyword evidence="2" id="KW-1185">Reference proteome</keyword>
<dbReference type="GeneID" id="40085779"/>
<protein>
    <submittedName>
        <fullName evidence="1">Tail tube monomer</fullName>
    </submittedName>
</protein>
<dbReference type="RefSeq" id="YP_009609694.1">
    <property type="nucleotide sequence ID" value="NC_041997.1"/>
</dbReference>
<proteinExistence type="predicted"/>
<reference evidence="1 2" key="1">
    <citation type="submission" date="2017-08" db="EMBL/GenBank/DDBJ databases">
        <title>Characterization and complete genome sequence of novel bacteriophage infecting the causal agent of bacterial fruit blotch, Acidovorax citrulli.</title>
        <authorList>
            <person name="Midani A.R."/>
            <person name="Park S.-H."/>
            <person name="Choi T.-J."/>
        </authorList>
    </citation>
    <scope>NUCLEOTIDE SEQUENCE [LARGE SCALE GENOMIC DNA]</scope>
</reference>
<dbReference type="EMBL" id="KY979132">
    <property type="protein sequence ID" value="ASD50373.1"/>
    <property type="molecule type" value="Genomic_DNA"/>
</dbReference>
<accession>A0A218M2V2</accession>
<sequence length="181" mass="19629">MTASIADFLANFQGGGFRPNRYNVVLTYPNGVPNALAAAVKTGFTCKAASIPASSVGVVEIPYMGRNAKVPGDKTWADWTVSIFIDTDFATRDVFETWHDLILGFSNNTAAPGFANPVNAFAAAQVQALDRYDNIIKTYNVEGMWPTEVGEVTLGFDQNDQVAEMQVTFAINGWYSEATPN</sequence>
<dbReference type="OrthoDB" id="10275at10239"/>
<dbReference type="Proteomes" id="UP000224101">
    <property type="component" value="Segment"/>
</dbReference>
<evidence type="ECO:0000313" key="2">
    <source>
        <dbReference type="Proteomes" id="UP000224101"/>
    </source>
</evidence>
<evidence type="ECO:0000313" key="1">
    <source>
        <dbReference type="EMBL" id="ASD50373.1"/>
    </source>
</evidence>